<accession>A0A1H7J644</accession>
<evidence type="ECO:0000313" key="2">
    <source>
        <dbReference type="Proteomes" id="UP000199421"/>
    </source>
</evidence>
<protein>
    <submittedName>
        <fullName evidence="1">Uncharacterized protein</fullName>
    </submittedName>
</protein>
<evidence type="ECO:0000313" key="1">
    <source>
        <dbReference type="EMBL" id="SEK69460.1"/>
    </source>
</evidence>
<keyword evidence="2" id="KW-1185">Reference proteome</keyword>
<dbReference type="AlphaFoldDB" id="A0A1H7J644"/>
<reference evidence="2" key="1">
    <citation type="submission" date="2016-10" db="EMBL/GenBank/DDBJ databases">
        <authorList>
            <person name="Varghese N."/>
            <person name="Submissions S."/>
        </authorList>
    </citation>
    <scope>NUCLEOTIDE SEQUENCE [LARGE SCALE GENOMIC DNA]</scope>
    <source>
        <strain evidence="2">DSM 18733</strain>
    </source>
</reference>
<dbReference type="Proteomes" id="UP000199421">
    <property type="component" value="Unassembled WGS sequence"/>
</dbReference>
<proteinExistence type="predicted"/>
<name>A0A1H7J644_OLID1</name>
<sequence>MKHIIVFFILSMLFSCSKDEIDFATEDGKHAWNRELYKVTPTYKYVNNIRIESDPTEKFISYDIVHLSSIEAQNQQDSLYKTSAGKYLYRFKMIKEDK</sequence>
<organism evidence="1 2">
    <name type="scientific">Olivibacter domesticus</name>
    <name type="common">Pseudosphingobacterium domesticum</name>
    <dbReference type="NCBI Taxonomy" id="407022"/>
    <lineage>
        <taxon>Bacteria</taxon>
        <taxon>Pseudomonadati</taxon>
        <taxon>Bacteroidota</taxon>
        <taxon>Sphingobacteriia</taxon>
        <taxon>Sphingobacteriales</taxon>
        <taxon>Sphingobacteriaceae</taxon>
        <taxon>Olivibacter</taxon>
    </lineage>
</organism>
<dbReference type="PROSITE" id="PS51257">
    <property type="entry name" value="PROKAR_LIPOPROTEIN"/>
    <property type="match status" value="1"/>
</dbReference>
<gene>
    <name evidence="1" type="ORF">SAMN05661044_00914</name>
</gene>
<dbReference type="RefSeq" id="WP_093319009.1">
    <property type="nucleotide sequence ID" value="NZ_FOAF01000001.1"/>
</dbReference>
<dbReference type="EMBL" id="FOAF01000001">
    <property type="protein sequence ID" value="SEK69460.1"/>
    <property type="molecule type" value="Genomic_DNA"/>
</dbReference>
<dbReference type="OrthoDB" id="9959993at2"/>